<gene>
    <name evidence="1" type="primary">NLRC3</name>
</gene>
<evidence type="ECO:0000313" key="1">
    <source>
        <dbReference type="EMBL" id="SBP71174.1"/>
    </source>
</evidence>
<organism evidence="1">
    <name type="scientific">Nothobranchius kadleci</name>
    <name type="common">African annual killifish</name>
    <dbReference type="NCBI Taxonomy" id="1051664"/>
    <lineage>
        <taxon>Eukaryota</taxon>
        <taxon>Metazoa</taxon>
        <taxon>Chordata</taxon>
        <taxon>Craniata</taxon>
        <taxon>Vertebrata</taxon>
        <taxon>Euteleostomi</taxon>
        <taxon>Actinopterygii</taxon>
        <taxon>Neopterygii</taxon>
        <taxon>Teleostei</taxon>
        <taxon>Neoteleostei</taxon>
        <taxon>Acanthomorphata</taxon>
        <taxon>Ovalentaria</taxon>
        <taxon>Atherinomorphae</taxon>
        <taxon>Cyprinodontiformes</taxon>
        <taxon>Nothobranchiidae</taxon>
        <taxon>Nothobranchius</taxon>
    </lineage>
</organism>
<reference evidence="1" key="2">
    <citation type="submission" date="2016-06" db="EMBL/GenBank/DDBJ databases">
        <title>The genome of a short-lived fish provides insights into sex chromosome evolution and the genetic control of aging.</title>
        <authorList>
            <person name="Reichwald K."/>
            <person name="Felder M."/>
            <person name="Petzold A."/>
            <person name="Koch P."/>
            <person name="Groth M."/>
            <person name="Platzer M."/>
        </authorList>
    </citation>
    <scope>NUCLEOTIDE SEQUENCE</scope>
    <source>
        <tissue evidence="1">Brain</tissue>
    </source>
</reference>
<dbReference type="EMBL" id="HADZ01007233">
    <property type="protein sequence ID" value="SBP71174.1"/>
    <property type="molecule type" value="Transcribed_RNA"/>
</dbReference>
<name>A0A1A8BVB1_NOTKA</name>
<protein>
    <submittedName>
        <fullName evidence="1">NLR family, CARD domain containing 3</fullName>
    </submittedName>
</protein>
<accession>A0A1A8BVB1</accession>
<sequence>KKTILCEPSEHIGLTVGVKLASLWEQFSCSFGNMLCT</sequence>
<feature type="non-terminal residue" evidence="1">
    <location>
        <position position="1"/>
    </location>
</feature>
<dbReference type="AlphaFoldDB" id="A0A1A8BVB1"/>
<proteinExistence type="predicted"/>
<reference evidence="1" key="1">
    <citation type="submission" date="2016-05" db="EMBL/GenBank/DDBJ databases">
        <authorList>
            <person name="Lavstsen T."/>
            <person name="Jespersen J.S."/>
        </authorList>
    </citation>
    <scope>NUCLEOTIDE SEQUENCE</scope>
    <source>
        <tissue evidence="1">Brain</tissue>
    </source>
</reference>